<accession>A0A1A9UEV1</accession>
<keyword evidence="2" id="KW-1185">Reference proteome</keyword>
<proteinExistence type="predicted"/>
<dbReference type="VEuPathDB" id="VectorBase:GAUT002556"/>
<dbReference type="Proteomes" id="UP000078200">
    <property type="component" value="Unassembled WGS sequence"/>
</dbReference>
<sequence>MLPIDTRKHRTLAENTDSVVDGEPSSRTRGTLHLVNDPFCTVNGKTTQLKQRLHFLRRPNVHHLLPPFMASVIFPCFGSSKDGSKNNHEQQSKDLGMSTIFDVSAANNSTPGSLNRWNTLTQPQYFNDYYRSLANSRNLRLPVCFTSNIGE</sequence>
<dbReference type="EnsemblMetazoa" id="GAUT002556-RA">
    <property type="protein sequence ID" value="GAUT002556-PA"/>
    <property type="gene ID" value="GAUT002556"/>
</dbReference>
<name>A0A1A9UEV1_GLOAU</name>
<evidence type="ECO:0000313" key="1">
    <source>
        <dbReference type="EnsemblMetazoa" id="GAUT002556-PA"/>
    </source>
</evidence>
<organism evidence="1 2">
    <name type="scientific">Glossina austeni</name>
    <name type="common">Savannah tsetse fly</name>
    <dbReference type="NCBI Taxonomy" id="7395"/>
    <lineage>
        <taxon>Eukaryota</taxon>
        <taxon>Metazoa</taxon>
        <taxon>Ecdysozoa</taxon>
        <taxon>Arthropoda</taxon>
        <taxon>Hexapoda</taxon>
        <taxon>Insecta</taxon>
        <taxon>Pterygota</taxon>
        <taxon>Neoptera</taxon>
        <taxon>Endopterygota</taxon>
        <taxon>Diptera</taxon>
        <taxon>Brachycera</taxon>
        <taxon>Muscomorpha</taxon>
        <taxon>Hippoboscoidea</taxon>
        <taxon>Glossinidae</taxon>
        <taxon>Glossina</taxon>
    </lineage>
</organism>
<protein>
    <submittedName>
        <fullName evidence="1">Uncharacterized protein</fullName>
    </submittedName>
</protein>
<dbReference type="AlphaFoldDB" id="A0A1A9UEV1"/>
<reference evidence="1" key="1">
    <citation type="submission" date="2020-05" db="UniProtKB">
        <authorList>
            <consortium name="EnsemblMetazoa"/>
        </authorList>
    </citation>
    <scope>IDENTIFICATION</scope>
    <source>
        <strain evidence="1">TTRI</strain>
    </source>
</reference>
<evidence type="ECO:0000313" key="2">
    <source>
        <dbReference type="Proteomes" id="UP000078200"/>
    </source>
</evidence>